<sequence>MWNWFQKSQKELEVKESQVAHLIAAKNVGKPVWTPRQFDQLAEEGYQKNVIVYRCVSLIAGGIASVPWEIHENGETLCAHPLEKLIRAPNPNQALARFMEALSGYLMLSGNAYIEMVQVEGEPLELHLLRPDRVRVIPGISGVPEAYEYRVGSFSRKIPVNPLNGASTILHLKTFHPLNDWYGMSPLEAAAHAIDQHNAVGGHNLAVLQNGGRPSGALILPSGTLTSSQRQALKEDFRDFYQGGPNAGNIFVLEGEWDWKELSISPKDLDFIEGKYLSAREIAQAFGVPAMLVGVPGEATFSNYREARYHLWEDTILPLLESIKTELNRWLVPCFASQGKLELTYDTDSISALTPRREGHWNKIAQANFLTINEKRQAVGYAPIEGGDRV</sequence>
<organism evidence="1 2">
    <name type="scientific">Candidatus Bealeia paramacronuclearis</name>
    <dbReference type="NCBI Taxonomy" id="1921001"/>
    <lineage>
        <taxon>Bacteria</taxon>
        <taxon>Pseudomonadati</taxon>
        <taxon>Pseudomonadota</taxon>
        <taxon>Alphaproteobacteria</taxon>
        <taxon>Holosporales</taxon>
        <taxon>Holosporaceae</taxon>
        <taxon>Candidatus Bealeia</taxon>
    </lineage>
</organism>
<dbReference type="EMBL" id="CP133270">
    <property type="protein sequence ID" value="WVX66962.1"/>
    <property type="molecule type" value="Genomic_DNA"/>
</dbReference>
<evidence type="ECO:0000313" key="1">
    <source>
        <dbReference type="EMBL" id="WVX66962.1"/>
    </source>
</evidence>
<dbReference type="Proteomes" id="UP001330434">
    <property type="component" value="Chromosome"/>
</dbReference>
<dbReference type="Pfam" id="PF04860">
    <property type="entry name" value="Phage_portal"/>
    <property type="match status" value="1"/>
</dbReference>
<name>A0ABZ2C6B4_9PROT</name>
<proteinExistence type="predicted"/>
<dbReference type="InterPro" id="IPR006427">
    <property type="entry name" value="Portal_HK97"/>
</dbReference>
<dbReference type="RefSeq" id="WP_331255776.1">
    <property type="nucleotide sequence ID" value="NZ_CP133270.1"/>
</dbReference>
<evidence type="ECO:0000313" key="2">
    <source>
        <dbReference type="Proteomes" id="UP001330434"/>
    </source>
</evidence>
<accession>A0ABZ2C6B4</accession>
<protein>
    <submittedName>
        <fullName evidence="1">Phage portal protein</fullName>
    </submittedName>
</protein>
<keyword evidence="2" id="KW-1185">Reference proteome</keyword>
<gene>
    <name evidence="1" type="ORF">Bealeia1_01157</name>
</gene>
<dbReference type="NCBIfam" id="TIGR01537">
    <property type="entry name" value="portal_HK97"/>
    <property type="match status" value="1"/>
</dbReference>
<dbReference type="InterPro" id="IPR006944">
    <property type="entry name" value="Phage/GTA_portal"/>
</dbReference>
<reference evidence="1 2" key="1">
    <citation type="journal article" date="2024" name="Environ. Microbiol.">
        <title>Novel evolutionary insights on the interactions of the Holosporales (Alphaproteobacteria) with eukaryotic hosts from comparative genomics.</title>
        <authorList>
            <person name="Giovannini M."/>
            <person name="Petroni G."/>
            <person name="Castelli M."/>
        </authorList>
    </citation>
    <scope>NUCLEOTIDE SEQUENCE [LARGE SCALE GENOMIC DNA]</scope>
    <source>
        <strain evidence="1 2">US_Bl 15I1</strain>
    </source>
</reference>